<sequence>MPTKPRLRKFDEDELPDFLEDSPFLPVWDHDEPRRSSRPKTAGIAQVLKSKPARLSYGLVILLFVLSWLHSVHFYDRLTGPSCYFRDPVVPDASYRNSPDLDWTQYAYALYATDVEYLCNAVTIFDTLERYGNKADRLLLYADTLGVSGEDSREGKLLSKARDELGVNLQPVKVLHEETAAYSGPNWADSYTKLLAFNQTQYSRLIVMDSDSMLLGPIDELFFVPPATAVMPRAYWVNRPLMSSHIMVLTPSADAFHDVQQTIDRKAGYGFYDMEVMNYLFGRTCQVMPHAPYALLTGEFRRMDHAAFLESGSGSGKHGWDPDVVLLQAKVVHFSDHPLPKPWLLTDEEIKAAKPDCSFFAEVGEECAAQEIWMELYMAFRYKRASACS</sequence>
<dbReference type="InterPro" id="IPR029044">
    <property type="entry name" value="Nucleotide-diphossugar_trans"/>
</dbReference>
<evidence type="ECO:0000256" key="1">
    <source>
        <dbReference type="SAM" id="Phobius"/>
    </source>
</evidence>
<comment type="caution">
    <text evidence="2">The sequence shown here is derived from an EMBL/GenBank/DDBJ whole genome shotgun (WGS) entry which is preliminary data.</text>
</comment>
<evidence type="ECO:0000313" key="3">
    <source>
        <dbReference type="Proteomes" id="UP000284375"/>
    </source>
</evidence>
<dbReference type="PANTHER" id="PTHR11183">
    <property type="entry name" value="GLYCOGENIN SUBFAMILY MEMBER"/>
    <property type="match status" value="1"/>
</dbReference>
<name>A0A423VMM4_CYTCH</name>
<proteinExistence type="predicted"/>
<feature type="transmembrane region" description="Helical" evidence="1">
    <location>
        <begin position="55"/>
        <end position="75"/>
    </location>
</feature>
<keyword evidence="1" id="KW-1133">Transmembrane helix</keyword>
<dbReference type="Proteomes" id="UP000284375">
    <property type="component" value="Unassembled WGS sequence"/>
</dbReference>
<protein>
    <recommendedName>
        <fullName evidence="4">Glycosyltransferase family 8 protein</fullName>
    </recommendedName>
</protein>
<dbReference type="SUPFAM" id="SSF53448">
    <property type="entry name" value="Nucleotide-diphospho-sugar transferases"/>
    <property type="match status" value="1"/>
</dbReference>
<evidence type="ECO:0000313" key="2">
    <source>
        <dbReference type="EMBL" id="ROV92263.1"/>
    </source>
</evidence>
<keyword evidence="1" id="KW-0472">Membrane</keyword>
<reference evidence="2 3" key="1">
    <citation type="submission" date="2015-09" db="EMBL/GenBank/DDBJ databases">
        <title>Host preference determinants of Valsa canker pathogens revealed by comparative genomics.</title>
        <authorList>
            <person name="Yin Z."/>
            <person name="Huang L."/>
        </authorList>
    </citation>
    <scope>NUCLEOTIDE SEQUENCE [LARGE SCALE GENOMIC DNA]</scope>
    <source>
        <strain evidence="2 3">YSFL</strain>
    </source>
</reference>
<dbReference type="EMBL" id="LJZO01000038">
    <property type="protein sequence ID" value="ROV92263.1"/>
    <property type="molecule type" value="Genomic_DNA"/>
</dbReference>
<keyword evidence="1" id="KW-0812">Transmembrane</keyword>
<accession>A0A423VMM4</accession>
<gene>
    <name evidence="2" type="ORF">VSDG_07299</name>
</gene>
<organism evidence="2 3">
    <name type="scientific">Cytospora chrysosperma</name>
    <name type="common">Cytospora canker fungus</name>
    <name type="synonym">Sphaeria chrysosperma</name>
    <dbReference type="NCBI Taxonomy" id="252740"/>
    <lineage>
        <taxon>Eukaryota</taxon>
        <taxon>Fungi</taxon>
        <taxon>Dikarya</taxon>
        <taxon>Ascomycota</taxon>
        <taxon>Pezizomycotina</taxon>
        <taxon>Sordariomycetes</taxon>
        <taxon>Sordariomycetidae</taxon>
        <taxon>Diaporthales</taxon>
        <taxon>Cytosporaceae</taxon>
        <taxon>Cytospora</taxon>
    </lineage>
</organism>
<dbReference type="OrthoDB" id="2014201at2759"/>
<keyword evidence="3" id="KW-1185">Reference proteome</keyword>
<evidence type="ECO:0008006" key="4">
    <source>
        <dbReference type="Google" id="ProtNLM"/>
    </source>
</evidence>
<dbReference type="AlphaFoldDB" id="A0A423VMM4"/>
<dbReference type="InterPro" id="IPR050587">
    <property type="entry name" value="GNT1/Glycosyltrans_8"/>
</dbReference>
<dbReference type="STRING" id="252740.A0A423VMM4"/>
<dbReference type="Gene3D" id="3.90.550.10">
    <property type="entry name" value="Spore Coat Polysaccharide Biosynthesis Protein SpsA, Chain A"/>
    <property type="match status" value="1"/>
</dbReference>